<dbReference type="CDD" id="cd00093">
    <property type="entry name" value="HTH_XRE"/>
    <property type="match status" value="1"/>
</dbReference>
<dbReference type="InterPro" id="IPR001387">
    <property type="entry name" value="Cro/C1-type_HTH"/>
</dbReference>
<dbReference type="SUPFAM" id="SSF47413">
    <property type="entry name" value="lambda repressor-like DNA-binding domains"/>
    <property type="match status" value="1"/>
</dbReference>
<proteinExistence type="predicted"/>
<sequence length="59" mass="6748">MLLAAWRIYRDLSQDELATRVGMPLSELVAIEQPGYRLSHQQLTQLADALDIKIEHLTD</sequence>
<dbReference type="Pfam" id="PF01381">
    <property type="entry name" value="HTH_3"/>
    <property type="match status" value="1"/>
</dbReference>
<evidence type="ECO:0000313" key="2">
    <source>
        <dbReference type="EMBL" id="NEX90625.1"/>
    </source>
</evidence>
<feature type="domain" description="HTH cro/C1-type" evidence="1">
    <location>
        <begin position="3"/>
        <end position="57"/>
    </location>
</feature>
<reference evidence="2 3" key="1">
    <citation type="submission" date="2020-02" db="EMBL/GenBank/DDBJ databases">
        <title>Genome sequencing of Aeromonas rivipollensis.</title>
        <authorList>
            <person name="Fono-Tamo Ubani E.K."/>
            <person name="Lekota K.E."/>
        </authorList>
    </citation>
    <scope>NUCLEOTIDE SEQUENCE [LARGE SCALE GENOMIC DNA]</scope>
    <source>
        <strain evidence="2 3">G78</strain>
    </source>
</reference>
<name>A0ABX0DAF2_9GAMM</name>
<dbReference type="PROSITE" id="PS50943">
    <property type="entry name" value="HTH_CROC1"/>
    <property type="match status" value="1"/>
</dbReference>
<protein>
    <submittedName>
        <fullName evidence="2">Helix-turn-helix transcriptional regulator</fullName>
    </submittedName>
</protein>
<comment type="caution">
    <text evidence="2">The sequence shown here is derived from an EMBL/GenBank/DDBJ whole genome shotgun (WGS) entry which is preliminary data.</text>
</comment>
<evidence type="ECO:0000259" key="1">
    <source>
        <dbReference type="PROSITE" id="PS50943"/>
    </source>
</evidence>
<dbReference type="InterPro" id="IPR010982">
    <property type="entry name" value="Lambda_DNA-bd_dom_sf"/>
</dbReference>
<evidence type="ECO:0000313" key="3">
    <source>
        <dbReference type="Proteomes" id="UP000472827"/>
    </source>
</evidence>
<dbReference type="Gene3D" id="1.10.260.40">
    <property type="entry name" value="lambda repressor-like DNA-binding domains"/>
    <property type="match status" value="1"/>
</dbReference>
<dbReference type="SMART" id="SM00530">
    <property type="entry name" value="HTH_XRE"/>
    <property type="match status" value="1"/>
</dbReference>
<dbReference type="EMBL" id="JAAILA010000033">
    <property type="protein sequence ID" value="NEX90625.1"/>
    <property type="molecule type" value="Genomic_DNA"/>
</dbReference>
<organism evidence="2 3">
    <name type="scientific">Aeromonas rivipollensis</name>
    <dbReference type="NCBI Taxonomy" id="948519"/>
    <lineage>
        <taxon>Bacteria</taxon>
        <taxon>Pseudomonadati</taxon>
        <taxon>Pseudomonadota</taxon>
        <taxon>Gammaproteobacteria</taxon>
        <taxon>Aeromonadales</taxon>
        <taxon>Aeromonadaceae</taxon>
        <taxon>Aeromonas</taxon>
    </lineage>
</organism>
<keyword evidence="3" id="KW-1185">Reference proteome</keyword>
<dbReference type="Proteomes" id="UP000472827">
    <property type="component" value="Unassembled WGS sequence"/>
</dbReference>
<accession>A0ABX0DAF2</accession>
<gene>
    <name evidence="2" type="ORF">G4923_18340</name>
</gene>